<evidence type="ECO:0000313" key="8">
    <source>
        <dbReference type="Proteomes" id="UP000670475"/>
    </source>
</evidence>
<dbReference type="PRINTS" id="PR00455">
    <property type="entry name" value="HTHTETR"/>
</dbReference>
<protein>
    <submittedName>
        <fullName evidence="7">TetR/AcrR family transcriptional regulator</fullName>
    </submittedName>
</protein>
<keyword evidence="4" id="KW-0804">Transcription</keyword>
<evidence type="ECO:0000259" key="6">
    <source>
        <dbReference type="PROSITE" id="PS50977"/>
    </source>
</evidence>
<dbReference type="GO" id="GO:0000976">
    <property type="term" value="F:transcription cis-regulatory region binding"/>
    <property type="evidence" value="ECO:0007669"/>
    <property type="project" value="TreeGrafter"/>
</dbReference>
<dbReference type="PANTHER" id="PTHR30055">
    <property type="entry name" value="HTH-TYPE TRANSCRIPTIONAL REGULATOR RUTR"/>
    <property type="match status" value="1"/>
</dbReference>
<dbReference type="GO" id="GO:0003700">
    <property type="term" value="F:DNA-binding transcription factor activity"/>
    <property type="evidence" value="ECO:0007669"/>
    <property type="project" value="TreeGrafter"/>
</dbReference>
<feature type="domain" description="HTH tetR-type" evidence="6">
    <location>
        <begin position="10"/>
        <end position="70"/>
    </location>
</feature>
<sequence length="207" mass="22914">MPRLSDETRARRRHHVLTSAWRCFSENGFHATSMDEVIAATGMSSSAVYRYFRSKEELIDATAEEGITRVRDIFVRLLTCTPTPTPGQTLETIVGELRSRTSNPEYDLSKLAVQTWAEALRNPALRDHTRDLYAETSACITELAERWRAEGHLPPDSDPAATAATVFTLMHGLIVCHHLAPDVLVDQLGPGLTALGSALVPLQRHTP</sequence>
<dbReference type="PANTHER" id="PTHR30055:SF229">
    <property type="entry name" value="HTH-TYPE TRANSCRIPTIONAL REPRESSOR RV1474C"/>
    <property type="match status" value="1"/>
</dbReference>
<keyword evidence="8" id="KW-1185">Reference proteome</keyword>
<dbReference type="Pfam" id="PF13977">
    <property type="entry name" value="TetR_C_6"/>
    <property type="match status" value="1"/>
</dbReference>
<comment type="caution">
    <text evidence="7">The sequence shown here is derived from an EMBL/GenBank/DDBJ whole genome shotgun (WGS) entry which is preliminary data.</text>
</comment>
<dbReference type="Proteomes" id="UP000670475">
    <property type="component" value="Unassembled WGS sequence"/>
</dbReference>
<evidence type="ECO:0000256" key="4">
    <source>
        <dbReference type="ARBA" id="ARBA00023163"/>
    </source>
</evidence>
<dbReference type="Pfam" id="PF00440">
    <property type="entry name" value="TetR_N"/>
    <property type="match status" value="1"/>
</dbReference>
<dbReference type="InterPro" id="IPR036271">
    <property type="entry name" value="Tet_transcr_reg_TetR-rel_C_sf"/>
</dbReference>
<dbReference type="SUPFAM" id="SSF48498">
    <property type="entry name" value="Tetracyclin repressor-like, C-terminal domain"/>
    <property type="match status" value="1"/>
</dbReference>
<dbReference type="EMBL" id="JAGIQL010000005">
    <property type="protein sequence ID" value="MBP0456425.1"/>
    <property type="molecule type" value="Genomic_DNA"/>
</dbReference>
<evidence type="ECO:0000256" key="5">
    <source>
        <dbReference type="PROSITE-ProRule" id="PRU00335"/>
    </source>
</evidence>
<dbReference type="InterPro" id="IPR050109">
    <property type="entry name" value="HTH-type_TetR-like_transc_reg"/>
</dbReference>
<keyword evidence="1" id="KW-0678">Repressor</keyword>
<evidence type="ECO:0000313" key="7">
    <source>
        <dbReference type="EMBL" id="MBP0456425.1"/>
    </source>
</evidence>
<dbReference type="RefSeq" id="WP_209338206.1">
    <property type="nucleotide sequence ID" value="NZ_JAGIQL010000005.1"/>
</dbReference>
<evidence type="ECO:0000256" key="3">
    <source>
        <dbReference type="ARBA" id="ARBA00023125"/>
    </source>
</evidence>
<dbReference type="PROSITE" id="PS50977">
    <property type="entry name" value="HTH_TETR_2"/>
    <property type="match status" value="1"/>
</dbReference>
<dbReference type="AlphaFoldDB" id="A0A940MAE1"/>
<dbReference type="SUPFAM" id="SSF46689">
    <property type="entry name" value="Homeodomain-like"/>
    <property type="match status" value="1"/>
</dbReference>
<dbReference type="Gene3D" id="1.10.357.10">
    <property type="entry name" value="Tetracycline Repressor, domain 2"/>
    <property type="match status" value="1"/>
</dbReference>
<keyword evidence="2" id="KW-0805">Transcription regulation</keyword>
<evidence type="ECO:0000256" key="1">
    <source>
        <dbReference type="ARBA" id="ARBA00022491"/>
    </source>
</evidence>
<dbReference type="InterPro" id="IPR001647">
    <property type="entry name" value="HTH_TetR"/>
</dbReference>
<name>A0A940MAE1_9ACTN</name>
<accession>A0A940MAE1</accession>
<feature type="DNA-binding region" description="H-T-H motif" evidence="5">
    <location>
        <begin position="33"/>
        <end position="52"/>
    </location>
</feature>
<gene>
    <name evidence="7" type="ORF">JFN87_02760</name>
</gene>
<evidence type="ECO:0000256" key="2">
    <source>
        <dbReference type="ARBA" id="ARBA00023015"/>
    </source>
</evidence>
<reference evidence="7" key="1">
    <citation type="submission" date="2021-03" db="EMBL/GenBank/DDBJ databases">
        <title>Whole genome sequence of Streptomyces bomunensis MMS17-BM035.</title>
        <authorList>
            <person name="Lee J.H."/>
        </authorList>
    </citation>
    <scope>NUCLEOTIDE SEQUENCE</scope>
    <source>
        <strain evidence="7">MMS17-BM035</strain>
    </source>
</reference>
<dbReference type="InterPro" id="IPR039538">
    <property type="entry name" value="BetI_C"/>
</dbReference>
<proteinExistence type="predicted"/>
<keyword evidence="3 5" id="KW-0238">DNA-binding</keyword>
<organism evidence="7 8">
    <name type="scientific">Streptomyces montanisoli</name>
    <dbReference type="NCBI Taxonomy" id="2798581"/>
    <lineage>
        <taxon>Bacteria</taxon>
        <taxon>Bacillati</taxon>
        <taxon>Actinomycetota</taxon>
        <taxon>Actinomycetes</taxon>
        <taxon>Kitasatosporales</taxon>
        <taxon>Streptomycetaceae</taxon>
        <taxon>Streptomyces</taxon>
    </lineage>
</organism>
<dbReference type="InterPro" id="IPR009057">
    <property type="entry name" value="Homeodomain-like_sf"/>
</dbReference>